<keyword evidence="2" id="KW-1185">Reference proteome</keyword>
<dbReference type="SUPFAM" id="SSF53850">
    <property type="entry name" value="Periplasmic binding protein-like II"/>
    <property type="match status" value="1"/>
</dbReference>
<dbReference type="EMBL" id="CAKOGP040001787">
    <property type="protein sequence ID" value="CAJ1951566.1"/>
    <property type="molecule type" value="Genomic_DNA"/>
</dbReference>
<protein>
    <submittedName>
        <fullName evidence="1">Uncharacterized protein</fullName>
    </submittedName>
</protein>
<proteinExistence type="predicted"/>
<dbReference type="AlphaFoldDB" id="A0AAD2JHS9"/>
<name>A0AAD2JHS9_9STRA</name>
<dbReference type="Gene3D" id="3.40.190.10">
    <property type="entry name" value="Periplasmic binding protein-like II"/>
    <property type="match status" value="2"/>
</dbReference>
<accession>A0AAD2JHS9</accession>
<evidence type="ECO:0000313" key="1">
    <source>
        <dbReference type="EMBL" id="CAJ1951566.1"/>
    </source>
</evidence>
<reference evidence="1" key="1">
    <citation type="submission" date="2023-08" db="EMBL/GenBank/DDBJ databases">
        <authorList>
            <person name="Audoor S."/>
            <person name="Bilcke G."/>
        </authorList>
    </citation>
    <scope>NUCLEOTIDE SEQUENCE</scope>
</reference>
<sequence>MVPTMPKLFQETENDARTGGSLFHAYFTNPTILGSAATLNAFLDLTPYVRDSQYSDWVALRTHVTSFEEKIYIILLEGDTHAFFNRKDVLEHFGLEPPRT</sequence>
<organism evidence="1 2">
    <name type="scientific">Cylindrotheca closterium</name>
    <dbReference type="NCBI Taxonomy" id="2856"/>
    <lineage>
        <taxon>Eukaryota</taxon>
        <taxon>Sar</taxon>
        <taxon>Stramenopiles</taxon>
        <taxon>Ochrophyta</taxon>
        <taxon>Bacillariophyta</taxon>
        <taxon>Bacillariophyceae</taxon>
        <taxon>Bacillariophycidae</taxon>
        <taxon>Bacillariales</taxon>
        <taxon>Bacillariaceae</taxon>
        <taxon>Cylindrotheca</taxon>
    </lineage>
</organism>
<evidence type="ECO:0000313" key="2">
    <source>
        <dbReference type="Proteomes" id="UP001295423"/>
    </source>
</evidence>
<comment type="caution">
    <text evidence="1">The sequence shown here is derived from an EMBL/GenBank/DDBJ whole genome shotgun (WGS) entry which is preliminary data.</text>
</comment>
<gene>
    <name evidence="1" type="ORF">CYCCA115_LOCUS13133</name>
</gene>
<dbReference type="Proteomes" id="UP001295423">
    <property type="component" value="Unassembled WGS sequence"/>
</dbReference>